<reference evidence="6" key="1">
    <citation type="submission" date="2022-03" db="EMBL/GenBank/DDBJ databases">
        <authorList>
            <person name="Martin C."/>
        </authorList>
    </citation>
    <scope>NUCLEOTIDE SEQUENCE</scope>
</reference>
<keyword evidence="4" id="KW-1015">Disulfide bond</keyword>
<feature type="chain" id="PRO_5035767517" description="Fibrinogen C-terminal domain-containing protein" evidence="5">
    <location>
        <begin position="24"/>
        <end position="323"/>
    </location>
</feature>
<proteinExistence type="predicted"/>
<evidence type="ECO:0000256" key="4">
    <source>
        <dbReference type="ARBA" id="ARBA00023157"/>
    </source>
</evidence>
<name>A0A8S4NNY4_OWEFU</name>
<dbReference type="NCBIfam" id="NF040941">
    <property type="entry name" value="GGGWT_bact"/>
    <property type="match status" value="1"/>
</dbReference>
<evidence type="ECO:0000256" key="2">
    <source>
        <dbReference type="ARBA" id="ARBA00022734"/>
    </source>
</evidence>
<dbReference type="GO" id="GO:0005615">
    <property type="term" value="C:extracellular space"/>
    <property type="evidence" value="ECO:0007669"/>
    <property type="project" value="TreeGrafter"/>
</dbReference>
<feature type="signal peptide" evidence="5">
    <location>
        <begin position="1"/>
        <end position="23"/>
    </location>
</feature>
<protein>
    <recommendedName>
        <fullName evidence="8">Fibrinogen C-terminal domain-containing protein</fullName>
    </recommendedName>
</protein>
<gene>
    <name evidence="6" type="ORF">OFUS_LOCUS8500</name>
</gene>
<evidence type="ECO:0000256" key="3">
    <source>
        <dbReference type="ARBA" id="ARBA00022837"/>
    </source>
</evidence>
<keyword evidence="3" id="KW-0106">Calcium</keyword>
<keyword evidence="2" id="KW-0430">Lectin</keyword>
<dbReference type="OrthoDB" id="6161093at2759"/>
<dbReference type="PANTHER" id="PTHR16146">
    <property type="entry name" value="INTELECTIN"/>
    <property type="match status" value="1"/>
</dbReference>
<dbReference type="EMBL" id="CAIIXF020000004">
    <property type="protein sequence ID" value="CAH1782010.1"/>
    <property type="molecule type" value="Genomic_DNA"/>
</dbReference>
<evidence type="ECO:0000313" key="6">
    <source>
        <dbReference type="EMBL" id="CAH1782010.1"/>
    </source>
</evidence>
<keyword evidence="7" id="KW-1185">Reference proteome</keyword>
<evidence type="ECO:0000256" key="1">
    <source>
        <dbReference type="ARBA" id="ARBA00022723"/>
    </source>
</evidence>
<organism evidence="6 7">
    <name type="scientific">Owenia fusiformis</name>
    <name type="common">Polychaete worm</name>
    <dbReference type="NCBI Taxonomy" id="6347"/>
    <lineage>
        <taxon>Eukaryota</taxon>
        <taxon>Metazoa</taxon>
        <taxon>Spiralia</taxon>
        <taxon>Lophotrochozoa</taxon>
        <taxon>Annelida</taxon>
        <taxon>Polychaeta</taxon>
        <taxon>Sedentaria</taxon>
        <taxon>Canalipalpata</taxon>
        <taxon>Sabellida</taxon>
        <taxon>Oweniida</taxon>
        <taxon>Oweniidae</taxon>
        <taxon>Owenia</taxon>
    </lineage>
</organism>
<dbReference type="Proteomes" id="UP000749559">
    <property type="component" value="Unassembled WGS sequence"/>
</dbReference>
<dbReference type="InterPro" id="IPR036056">
    <property type="entry name" value="Fibrinogen-like_C"/>
</dbReference>
<dbReference type="Gene3D" id="3.90.215.10">
    <property type="entry name" value="Gamma Fibrinogen, chain A, domain 1"/>
    <property type="match status" value="1"/>
</dbReference>
<dbReference type="InterPro" id="IPR014716">
    <property type="entry name" value="Fibrinogen_a/b/g_C_1"/>
</dbReference>
<dbReference type="GO" id="GO:0046872">
    <property type="term" value="F:metal ion binding"/>
    <property type="evidence" value="ECO:0007669"/>
    <property type="project" value="UniProtKB-KW"/>
</dbReference>
<sequence>MDLQHGVYFALGALVLVSGLVKCQTCSNGLCRKRDITRLGEEITEVKNEISRFSGEMSKVLDQLVQMDTRLNNIAAMFESTTNVLKKGSAVFESTTDVPKTGSAKYGEASVSAGITCLDIQKKRLPEKLPSGLYWVTLGNRKAQQLYCDMDTDDGGWSLVWTYTFTNYANFNSDSNAVTPRPSWDDTGYTKANTPASTSPPLSETQLGALEFAKWKQIGREFMIKSNINQWIACTPNIGSFVDWENGSLNCRVVKVVATKCTDVVPTRISFWRPKGPVLRASDVFYFFDTNKGSNWPAHDPCGVYGENHINDVANPRGNVFIR</sequence>
<comment type="caution">
    <text evidence="6">The sequence shown here is derived from an EMBL/GenBank/DDBJ whole genome shotgun (WGS) entry which is preliminary data.</text>
</comment>
<keyword evidence="5" id="KW-0732">Signal</keyword>
<dbReference type="GO" id="GO:0070492">
    <property type="term" value="F:oligosaccharide binding"/>
    <property type="evidence" value="ECO:0007669"/>
    <property type="project" value="TreeGrafter"/>
</dbReference>
<accession>A0A8S4NNY4</accession>
<keyword evidence="1" id="KW-0479">Metal-binding</keyword>
<dbReference type="SUPFAM" id="SSF56496">
    <property type="entry name" value="Fibrinogen C-terminal domain-like"/>
    <property type="match status" value="1"/>
</dbReference>
<evidence type="ECO:0000256" key="5">
    <source>
        <dbReference type="SAM" id="SignalP"/>
    </source>
</evidence>
<evidence type="ECO:0008006" key="8">
    <source>
        <dbReference type="Google" id="ProtNLM"/>
    </source>
</evidence>
<dbReference type="PANTHER" id="PTHR16146:SF46">
    <property type="entry name" value="INTELECTIN-1A-RELATED"/>
    <property type="match status" value="1"/>
</dbReference>
<evidence type="ECO:0000313" key="7">
    <source>
        <dbReference type="Proteomes" id="UP000749559"/>
    </source>
</evidence>
<dbReference type="AlphaFoldDB" id="A0A8S4NNY4"/>